<dbReference type="Gene3D" id="3.30.420.10">
    <property type="entry name" value="Ribonuclease H-like superfamily/Ribonuclease H"/>
    <property type="match status" value="1"/>
</dbReference>
<dbReference type="InterPro" id="IPR036397">
    <property type="entry name" value="RNaseH_sf"/>
</dbReference>
<keyword evidence="3" id="KW-1185">Reference proteome</keyword>
<dbReference type="PANTHER" id="PTHR46564">
    <property type="entry name" value="TRANSPOSASE"/>
    <property type="match status" value="1"/>
</dbReference>
<feature type="domain" description="Tc1-like transposase DDE" evidence="1">
    <location>
        <begin position="19"/>
        <end position="155"/>
    </location>
</feature>
<dbReference type="InterPro" id="IPR038717">
    <property type="entry name" value="Tc1-like_DDE_dom"/>
</dbReference>
<evidence type="ECO:0000313" key="2">
    <source>
        <dbReference type="EMBL" id="MCG5077987.1"/>
    </source>
</evidence>
<comment type="caution">
    <text evidence="2">The sequence shown here is derived from an EMBL/GenBank/DDBJ whole genome shotgun (WGS) entry which is preliminary data.</text>
</comment>
<dbReference type="RefSeq" id="WP_238467874.1">
    <property type="nucleotide sequence ID" value="NZ_JAKLJA010000046.1"/>
</dbReference>
<dbReference type="InterPro" id="IPR047655">
    <property type="entry name" value="Transpos_IS630-like"/>
</dbReference>
<evidence type="ECO:0000313" key="3">
    <source>
        <dbReference type="Proteomes" id="UP001139308"/>
    </source>
</evidence>
<name>A0A9X1ZXV6_9BURK</name>
<dbReference type="EMBL" id="JAKLJA010000046">
    <property type="protein sequence ID" value="MCG5077987.1"/>
    <property type="molecule type" value="Genomic_DNA"/>
</dbReference>
<dbReference type="SUPFAM" id="SSF53098">
    <property type="entry name" value="Ribonuclease H-like"/>
    <property type="match status" value="1"/>
</dbReference>
<dbReference type="Pfam" id="PF13358">
    <property type="entry name" value="DDE_3"/>
    <property type="match status" value="1"/>
</dbReference>
<dbReference type="InterPro" id="IPR012337">
    <property type="entry name" value="RNaseH-like_sf"/>
</dbReference>
<evidence type="ECO:0000259" key="1">
    <source>
        <dbReference type="Pfam" id="PF13358"/>
    </source>
</evidence>
<reference evidence="2" key="1">
    <citation type="submission" date="2022-01" db="EMBL/GenBank/DDBJ databases">
        <title>Genome sequence and assembly of Parabukholderia sp. RG36.</title>
        <authorList>
            <person name="Chhetri G."/>
        </authorList>
    </citation>
    <scope>NUCLEOTIDE SEQUENCE</scope>
    <source>
        <strain evidence="2">RG36</strain>
    </source>
</reference>
<protein>
    <submittedName>
        <fullName evidence="2">IS630 family transposase</fullName>
    </submittedName>
</protein>
<dbReference type="PANTHER" id="PTHR46564:SF1">
    <property type="entry name" value="TRANSPOSASE"/>
    <property type="match status" value="1"/>
</dbReference>
<accession>A0A9X1ZXV6</accession>
<dbReference type="NCBIfam" id="NF033545">
    <property type="entry name" value="transpos_IS630"/>
    <property type="match status" value="1"/>
</dbReference>
<sequence length="182" mass="20737">MKSATLDKLQCAVRANAVRLVYLDEAGFAASPPVQRAWSPRGLPHCVEPRFHCRRSVLGALDFGANTLAYHVASSSIKGDAVVAFLEQIALQGDERPTVVVLDNASIHHAIDPEVHERWLREHRMQLFYLPPYSPELNLIEIVWKQAKYHWRNFVTWTKETIDDEIRNLLGAYGTKFQINFA</sequence>
<organism evidence="2 3">
    <name type="scientific">Paraburkholderia tagetis</name>
    <dbReference type="NCBI Taxonomy" id="2913261"/>
    <lineage>
        <taxon>Bacteria</taxon>
        <taxon>Pseudomonadati</taxon>
        <taxon>Pseudomonadota</taxon>
        <taxon>Betaproteobacteria</taxon>
        <taxon>Burkholderiales</taxon>
        <taxon>Burkholderiaceae</taxon>
        <taxon>Paraburkholderia</taxon>
    </lineage>
</organism>
<gene>
    <name evidence="2" type="ORF">L5014_32380</name>
</gene>
<dbReference type="AlphaFoldDB" id="A0A9X1ZXV6"/>
<proteinExistence type="predicted"/>
<dbReference type="Proteomes" id="UP001139308">
    <property type="component" value="Unassembled WGS sequence"/>
</dbReference>
<dbReference type="GO" id="GO:0003676">
    <property type="term" value="F:nucleic acid binding"/>
    <property type="evidence" value="ECO:0007669"/>
    <property type="project" value="InterPro"/>
</dbReference>